<keyword evidence="3 10" id="KW-0378">Hydrolase</keyword>
<keyword evidence="4" id="KW-0106">Calcium</keyword>
<feature type="domain" description="Glycosyl-hydrolase 97 N-terminal" evidence="8">
    <location>
        <begin position="239"/>
        <end position="360"/>
    </location>
</feature>
<accession>A0A6I6JS91</accession>
<evidence type="ECO:0000313" key="10">
    <source>
        <dbReference type="EMBL" id="QGY44099.1"/>
    </source>
</evidence>
<dbReference type="GO" id="GO:0016798">
    <property type="term" value="F:hydrolase activity, acting on glycosyl bonds"/>
    <property type="evidence" value="ECO:0007669"/>
    <property type="project" value="UniProtKB-KW"/>
</dbReference>
<protein>
    <submittedName>
        <fullName evidence="10">Glycoside hydrolase family 97 protein</fullName>
    </submittedName>
</protein>
<keyword evidence="11" id="KW-1185">Reference proteome</keyword>
<dbReference type="RefSeq" id="WP_158865881.1">
    <property type="nucleotide sequence ID" value="NZ_CP046401.1"/>
</dbReference>
<dbReference type="EMBL" id="CP046401">
    <property type="protein sequence ID" value="QGY44099.1"/>
    <property type="molecule type" value="Genomic_DNA"/>
</dbReference>
<dbReference type="InterPro" id="IPR013785">
    <property type="entry name" value="Aldolase_TIM"/>
</dbReference>
<evidence type="ECO:0000256" key="4">
    <source>
        <dbReference type="ARBA" id="ARBA00022837"/>
    </source>
</evidence>
<dbReference type="KEGG" id="mcos:GM418_10650"/>
<evidence type="ECO:0000259" key="7">
    <source>
        <dbReference type="Pfam" id="PF10566"/>
    </source>
</evidence>
<evidence type="ECO:0000259" key="8">
    <source>
        <dbReference type="Pfam" id="PF14508"/>
    </source>
</evidence>
<name>A0A6I6JS91_9BACT</name>
<evidence type="ECO:0000256" key="6">
    <source>
        <dbReference type="SAM" id="MobiDB-lite"/>
    </source>
</evidence>
<proteinExistence type="predicted"/>
<dbReference type="InterPro" id="IPR052720">
    <property type="entry name" value="Glycosyl_hydrolase_97"/>
</dbReference>
<dbReference type="Gene3D" id="3.20.20.70">
    <property type="entry name" value="Aldolase class I"/>
    <property type="match status" value="1"/>
</dbReference>
<evidence type="ECO:0000256" key="3">
    <source>
        <dbReference type="ARBA" id="ARBA00022801"/>
    </source>
</evidence>
<dbReference type="Gene3D" id="2.60.40.1180">
    <property type="entry name" value="Golgi alpha-mannosidase II"/>
    <property type="match status" value="1"/>
</dbReference>
<dbReference type="GO" id="GO:0030246">
    <property type="term" value="F:carbohydrate binding"/>
    <property type="evidence" value="ECO:0007669"/>
    <property type="project" value="InterPro"/>
</dbReference>
<reference evidence="10 11" key="1">
    <citation type="submission" date="2019-11" db="EMBL/GenBank/DDBJ databases">
        <authorList>
            <person name="Zheng R.K."/>
            <person name="Sun C.M."/>
        </authorList>
    </citation>
    <scope>NUCLEOTIDE SEQUENCE [LARGE SCALE GENOMIC DNA]</scope>
    <source>
        <strain evidence="10 11">WC007</strain>
    </source>
</reference>
<dbReference type="InterPro" id="IPR019563">
    <property type="entry name" value="GH97_catalytic"/>
</dbReference>
<keyword evidence="5" id="KW-0326">Glycosidase</keyword>
<evidence type="ECO:0000256" key="2">
    <source>
        <dbReference type="ARBA" id="ARBA00011245"/>
    </source>
</evidence>
<feature type="domain" description="Glycosyl-hydrolase 97 N-terminal" evidence="8">
    <location>
        <begin position="29"/>
        <end position="163"/>
    </location>
</feature>
<feature type="domain" description="Glycosyl-hydrolase 97 C-terminal oligomerisation" evidence="9">
    <location>
        <begin position="621"/>
        <end position="716"/>
    </location>
</feature>
<feature type="region of interest" description="Disordered" evidence="6">
    <location>
        <begin position="170"/>
        <end position="238"/>
    </location>
</feature>
<dbReference type="PANTHER" id="PTHR35803">
    <property type="entry name" value="GLUCAN 1,4-ALPHA-GLUCOSIDASE SUSB-RELATED"/>
    <property type="match status" value="1"/>
</dbReference>
<feature type="compositionally biased region" description="Gly residues" evidence="6">
    <location>
        <begin position="195"/>
        <end position="208"/>
    </location>
</feature>
<organism evidence="10 11">
    <name type="scientific">Maribellus comscasis</name>
    <dbReference type="NCBI Taxonomy" id="2681766"/>
    <lineage>
        <taxon>Bacteria</taxon>
        <taxon>Pseudomonadati</taxon>
        <taxon>Bacteroidota</taxon>
        <taxon>Bacteroidia</taxon>
        <taxon>Marinilabiliales</taxon>
        <taxon>Prolixibacteraceae</taxon>
        <taxon>Maribellus</taxon>
    </lineage>
</organism>
<dbReference type="Proteomes" id="UP000428260">
    <property type="component" value="Chromosome"/>
</dbReference>
<feature type="domain" description="Glycosyl-hydrolase 97 catalytic" evidence="7">
    <location>
        <begin position="377"/>
        <end position="522"/>
    </location>
</feature>
<dbReference type="Pfam" id="PF10566">
    <property type="entry name" value="Glyco_hydro_97"/>
    <property type="match status" value="1"/>
</dbReference>
<gene>
    <name evidence="10" type="ORF">GM418_10650</name>
</gene>
<dbReference type="PANTHER" id="PTHR35803:SF2">
    <property type="entry name" value="RETAINING ALPHA-GALACTOSIDASE"/>
    <property type="match status" value="1"/>
</dbReference>
<dbReference type="Pfam" id="PF14509">
    <property type="entry name" value="GH97_C"/>
    <property type="match status" value="1"/>
</dbReference>
<comment type="cofactor">
    <cofactor evidence="1">
        <name>Ca(2+)</name>
        <dbReference type="ChEBI" id="CHEBI:29108"/>
    </cofactor>
</comment>
<comment type="subunit">
    <text evidence="2">Monomer.</text>
</comment>
<sequence>MKLKFKLKFTWSILFIVVGFTIAAKDFKLVSPDKRTEINVTVDDNIRWSVLYENEVLFNPSKLALEIDGGTILGENPKVRKAKNTSVNSLIEAVVPVKNKTITDEYNQLKIDFSGNYSVTFRAYDDGVAYRFETTLKDDEITVKNEILEYNFAGNFQVAWPSSGSGFGGMRQMMSASSEPGFGSKNPESGRRRGGFGNGPGGPGGGAPGSTPNSDRPQMDGQGMPPAGDGFPQRRERSPFSDSYEYLFGDSLVASVNETAGLPVYFSSKEGTKMVIVESDLYDYPNLFLKGTGTTTMKGVFPPAVIGTTVSRSPFGGNNETADYLAKTKGTRTFPWRAVVISPNDAGLLESDLVYKLASPSTIEADWVKPGQVAWEWYNGTNIYGVDFESGINTPTYKYYIDFAAKYSIPYLLIDAGWLNNDDVDIPEVIRYGKDKNVDIILWVAWTDMFGKVAEMLDQFAGWGAKGVKMDYMNRGDQQMVNFYEEMAVETAKRKMLLDFHGAYKPTGLNRRYPNVVNFEGVKGMEANKLGSTDITPSHDVTLLFTRMVAGPMDYTPGAVVTVGFGNFKNISSEPMSQGTRAHQAAMYIMYDAPIQMLSDNPTLYMREEPYLKFLTNIPTVWDKTIGVDGKIGQYAIMARKSGENWYIGAMTDWSERTFKIPLDFLDDKNYTIEILEDGINANKRGVDYKIVNKNVSSSDKIEIAMKQGGGWAAILKPADN</sequence>
<evidence type="ECO:0000256" key="5">
    <source>
        <dbReference type="ARBA" id="ARBA00023295"/>
    </source>
</evidence>
<dbReference type="InterPro" id="IPR014718">
    <property type="entry name" value="GH-type_carb-bd"/>
</dbReference>
<dbReference type="InterPro" id="IPR017853">
    <property type="entry name" value="GH"/>
</dbReference>
<evidence type="ECO:0000256" key="1">
    <source>
        <dbReference type="ARBA" id="ARBA00001913"/>
    </source>
</evidence>
<dbReference type="InterPro" id="IPR013780">
    <property type="entry name" value="Glyco_hydro_b"/>
</dbReference>
<dbReference type="InterPro" id="IPR029486">
    <property type="entry name" value="GH97_N"/>
</dbReference>
<dbReference type="Gene3D" id="2.70.98.10">
    <property type="match status" value="2"/>
</dbReference>
<dbReference type="Pfam" id="PF14508">
    <property type="entry name" value="GH97_N"/>
    <property type="match status" value="2"/>
</dbReference>
<dbReference type="InterPro" id="IPR029483">
    <property type="entry name" value="GH97_C"/>
</dbReference>
<dbReference type="SUPFAM" id="SSF51445">
    <property type="entry name" value="(Trans)glycosidases"/>
    <property type="match status" value="1"/>
</dbReference>
<dbReference type="AlphaFoldDB" id="A0A6I6JS91"/>
<evidence type="ECO:0000313" key="11">
    <source>
        <dbReference type="Proteomes" id="UP000428260"/>
    </source>
</evidence>
<evidence type="ECO:0000259" key="9">
    <source>
        <dbReference type="Pfam" id="PF14509"/>
    </source>
</evidence>